<evidence type="ECO:0000313" key="2">
    <source>
        <dbReference type="Ensembl" id="ENSNNAP00000002770.1"/>
    </source>
</evidence>
<dbReference type="InterPro" id="IPR001909">
    <property type="entry name" value="KRAB"/>
</dbReference>
<dbReference type="PROSITE" id="PS50805">
    <property type="entry name" value="KRAB"/>
    <property type="match status" value="1"/>
</dbReference>
<dbReference type="PANTHER" id="PTHR23232:SF142">
    <property type="entry name" value="GASTRULA ZINC FINGER PROTEIN XLCGF57.1-LIKE-RELATED"/>
    <property type="match status" value="1"/>
</dbReference>
<reference evidence="2" key="2">
    <citation type="submission" date="2025-09" db="UniProtKB">
        <authorList>
            <consortium name="Ensembl"/>
        </authorList>
    </citation>
    <scope>IDENTIFICATION</scope>
</reference>
<dbReference type="InterPro" id="IPR036051">
    <property type="entry name" value="KRAB_dom_sf"/>
</dbReference>
<dbReference type="Pfam" id="PF01352">
    <property type="entry name" value="KRAB"/>
    <property type="match status" value="1"/>
</dbReference>
<evidence type="ECO:0000313" key="3">
    <source>
        <dbReference type="Proteomes" id="UP000694559"/>
    </source>
</evidence>
<dbReference type="AlphaFoldDB" id="A0A8C6X1J4"/>
<dbReference type="CDD" id="cd07765">
    <property type="entry name" value="KRAB_A-box"/>
    <property type="match status" value="1"/>
</dbReference>
<name>A0A8C6X1J4_NAJNA</name>
<sequence>MPLDQGKLMILKGPVSFEEVTIHFNSEEWLLLDPSQKKALHSEVMLENHRNVVFLGKSVLLCVLWWLCERSVLSFVF</sequence>
<dbReference type="PANTHER" id="PTHR23232">
    <property type="entry name" value="KRAB DOMAIN C2H2 ZINC FINGER"/>
    <property type="match status" value="1"/>
</dbReference>
<feature type="domain" description="KRAB" evidence="1">
    <location>
        <begin position="15"/>
        <end position="77"/>
    </location>
</feature>
<dbReference type="Proteomes" id="UP000694559">
    <property type="component" value="Unplaced"/>
</dbReference>
<dbReference type="SUPFAM" id="SSF109640">
    <property type="entry name" value="KRAB domain (Kruppel-associated box)"/>
    <property type="match status" value="1"/>
</dbReference>
<dbReference type="Gene3D" id="6.10.140.140">
    <property type="match status" value="1"/>
</dbReference>
<dbReference type="GeneTree" id="ENSGT01150000286941"/>
<dbReference type="SMART" id="SM00349">
    <property type="entry name" value="KRAB"/>
    <property type="match status" value="1"/>
</dbReference>
<evidence type="ECO:0000259" key="1">
    <source>
        <dbReference type="PROSITE" id="PS50805"/>
    </source>
</evidence>
<reference evidence="2" key="1">
    <citation type="submission" date="2025-08" db="UniProtKB">
        <authorList>
            <consortium name="Ensembl"/>
        </authorList>
    </citation>
    <scope>IDENTIFICATION</scope>
</reference>
<dbReference type="GO" id="GO:0006355">
    <property type="term" value="P:regulation of DNA-templated transcription"/>
    <property type="evidence" value="ECO:0007669"/>
    <property type="project" value="InterPro"/>
</dbReference>
<organism evidence="2 3">
    <name type="scientific">Naja naja</name>
    <name type="common">Indian cobra</name>
    <dbReference type="NCBI Taxonomy" id="35670"/>
    <lineage>
        <taxon>Eukaryota</taxon>
        <taxon>Metazoa</taxon>
        <taxon>Chordata</taxon>
        <taxon>Craniata</taxon>
        <taxon>Vertebrata</taxon>
        <taxon>Euteleostomi</taxon>
        <taxon>Lepidosauria</taxon>
        <taxon>Squamata</taxon>
        <taxon>Bifurcata</taxon>
        <taxon>Unidentata</taxon>
        <taxon>Episquamata</taxon>
        <taxon>Toxicofera</taxon>
        <taxon>Serpentes</taxon>
        <taxon>Colubroidea</taxon>
        <taxon>Elapidae</taxon>
        <taxon>Elapinae</taxon>
        <taxon>Naja</taxon>
    </lineage>
</organism>
<protein>
    <recommendedName>
        <fullName evidence="1">KRAB domain-containing protein</fullName>
    </recommendedName>
</protein>
<dbReference type="InterPro" id="IPR050169">
    <property type="entry name" value="Krueppel_C2H2_ZnF"/>
</dbReference>
<accession>A0A8C6X1J4</accession>
<keyword evidence="3" id="KW-1185">Reference proteome</keyword>
<proteinExistence type="predicted"/>
<dbReference type="Ensembl" id="ENSNNAT00000002912.1">
    <property type="protein sequence ID" value="ENSNNAP00000002770.1"/>
    <property type="gene ID" value="ENSNNAG00000001913.1"/>
</dbReference>